<dbReference type="AlphaFoldDB" id="A0AAD6WUR7"/>
<gene>
    <name evidence="1" type="ORF">C8F04DRAFT_895263</name>
</gene>
<sequence length="106" mass="12045">QQAQRECLEQDKKHIKLTTSTLSHRLNGGVSKREAHEHESWLTAAEADTVISYAIACADRGFPLSHRRLKEHIDQIARARWGSRFPAAGVGKQWTKIFVSDHSDRL</sequence>
<dbReference type="EMBL" id="JARJCM010000173">
    <property type="protein sequence ID" value="KAJ7024216.1"/>
    <property type="molecule type" value="Genomic_DNA"/>
</dbReference>
<keyword evidence="2" id="KW-1185">Reference proteome</keyword>
<evidence type="ECO:0008006" key="3">
    <source>
        <dbReference type="Google" id="ProtNLM"/>
    </source>
</evidence>
<organism evidence="1 2">
    <name type="scientific">Mycena alexandri</name>
    <dbReference type="NCBI Taxonomy" id="1745969"/>
    <lineage>
        <taxon>Eukaryota</taxon>
        <taxon>Fungi</taxon>
        <taxon>Dikarya</taxon>
        <taxon>Basidiomycota</taxon>
        <taxon>Agaricomycotina</taxon>
        <taxon>Agaricomycetes</taxon>
        <taxon>Agaricomycetidae</taxon>
        <taxon>Agaricales</taxon>
        <taxon>Marasmiineae</taxon>
        <taxon>Mycenaceae</taxon>
        <taxon>Mycena</taxon>
    </lineage>
</organism>
<evidence type="ECO:0000313" key="2">
    <source>
        <dbReference type="Proteomes" id="UP001218188"/>
    </source>
</evidence>
<protein>
    <recommendedName>
        <fullName evidence="3">HTH CENPB-type domain-containing protein</fullName>
    </recommendedName>
</protein>
<accession>A0AAD6WUR7</accession>
<dbReference type="Proteomes" id="UP001218188">
    <property type="component" value="Unassembled WGS sequence"/>
</dbReference>
<feature type="non-terminal residue" evidence="1">
    <location>
        <position position="106"/>
    </location>
</feature>
<proteinExistence type="predicted"/>
<name>A0AAD6WUR7_9AGAR</name>
<comment type="caution">
    <text evidence="1">The sequence shown here is derived from an EMBL/GenBank/DDBJ whole genome shotgun (WGS) entry which is preliminary data.</text>
</comment>
<evidence type="ECO:0000313" key="1">
    <source>
        <dbReference type="EMBL" id="KAJ7024216.1"/>
    </source>
</evidence>
<reference evidence="1" key="1">
    <citation type="submission" date="2023-03" db="EMBL/GenBank/DDBJ databases">
        <title>Massive genome expansion in bonnet fungi (Mycena s.s.) driven by repeated elements and novel gene families across ecological guilds.</title>
        <authorList>
            <consortium name="Lawrence Berkeley National Laboratory"/>
            <person name="Harder C.B."/>
            <person name="Miyauchi S."/>
            <person name="Viragh M."/>
            <person name="Kuo A."/>
            <person name="Thoen E."/>
            <person name="Andreopoulos B."/>
            <person name="Lu D."/>
            <person name="Skrede I."/>
            <person name="Drula E."/>
            <person name="Henrissat B."/>
            <person name="Morin E."/>
            <person name="Kohler A."/>
            <person name="Barry K."/>
            <person name="LaButti K."/>
            <person name="Morin E."/>
            <person name="Salamov A."/>
            <person name="Lipzen A."/>
            <person name="Mereny Z."/>
            <person name="Hegedus B."/>
            <person name="Baldrian P."/>
            <person name="Stursova M."/>
            <person name="Weitz H."/>
            <person name="Taylor A."/>
            <person name="Grigoriev I.V."/>
            <person name="Nagy L.G."/>
            <person name="Martin F."/>
            <person name="Kauserud H."/>
        </authorList>
    </citation>
    <scope>NUCLEOTIDE SEQUENCE</scope>
    <source>
        <strain evidence="1">CBHHK200</strain>
    </source>
</reference>
<feature type="non-terminal residue" evidence="1">
    <location>
        <position position="1"/>
    </location>
</feature>